<dbReference type="PROSITE" id="PS50109">
    <property type="entry name" value="HIS_KIN"/>
    <property type="match status" value="1"/>
</dbReference>
<dbReference type="SMART" id="SM00387">
    <property type="entry name" value="HATPase_c"/>
    <property type="match status" value="1"/>
</dbReference>
<reference evidence="7 8" key="1">
    <citation type="submission" date="2014-07" db="EMBL/GenBank/DDBJ databases">
        <title>Expanding our view of genomic diversity in Candidatus Accumulibacter clades.</title>
        <authorList>
            <person name="Skennerton C.T."/>
            <person name="Barr J.J."/>
            <person name="Slater F.R."/>
            <person name="Bond P.L."/>
            <person name="Tyson G.W."/>
        </authorList>
    </citation>
    <scope>NUCLEOTIDE SEQUENCE [LARGE SCALE GENOMIC DNA]</scope>
    <source>
        <strain evidence="8">SK-01</strain>
    </source>
</reference>
<dbReference type="InterPro" id="IPR003594">
    <property type="entry name" value="HATPase_dom"/>
</dbReference>
<dbReference type="PROSITE" id="PS50113">
    <property type="entry name" value="PAC"/>
    <property type="match status" value="1"/>
</dbReference>
<dbReference type="AlphaFoldDB" id="A0A084XZ38"/>
<keyword evidence="4" id="KW-1133">Transmembrane helix</keyword>
<dbReference type="InterPro" id="IPR035965">
    <property type="entry name" value="PAS-like_dom_sf"/>
</dbReference>
<dbReference type="PRINTS" id="PR00344">
    <property type="entry name" value="BCTRLSENSOR"/>
</dbReference>
<dbReference type="Gene3D" id="1.10.287.130">
    <property type="match status" value="1"/>
</dbReference>
<proteinExistence type="predicted"/>
<dbReference type="CDD" id="cd00130">
    <property type="entry name" value="PAS"/>
    <property type="match status" value="1"/>
</dbReference>
<dbReference type="Gene3D" id="3.30.565.10">
    <property type="entry name" value="Histidine kinase-like ATPase, C-terminal domain"/>
    <property type="match status" value="1"/>
</dbReference>
<feature type="transmembrane region" description="Helical" evidence="4">
    <location>
        <begin position="172"/>
        <end position="191"/>
    </location>
</feature>
<dbReference type="SUPFAM" id="SSF55874">
    <property type="entry name" value="ATPase domain of HSP90 chaperone/DNA topoisomerase II/histidine kinase"/>
    <property type="match status" value="1"/>
</dbReference>
<dbReference type="STRING" id="1457154.CAPSK01_002847"/>
<feature type="domain" description="Histidine kinase" evidence="5">
    <location>
        <begin position="360"/>
        <end position="587"/>
    </location>
</feature>
<protein>
    <recommendedName>
        <fullName evidence="2">histidine kinase</fullName>
        <ecNumber evidence="2">2.7.13.3</ecNumber>
    </recommendedName>
</protein>
<dbReference type="InterPro" id="IPR013655">
    <property type="entry name" value="PAS_fold_3"/>
</dbReference>
<organism evidence="7 8">
    <name type="scientific">Candidatus Accumulibacter vicinus</name>
    <dbReference type="NCBI Taxonomy" id="2954382"/>
    <lineage>
        <taxon>Bacteria</taxon>
        <taxon>Pseudomonadati</taxon>
        <taxon>Pseudomonadota</taxon>
        <taxon>Betaproteobacteria</taxon>
        <taxon>Candidatus Accumulibacter</taxon>
    </lineage>
</organism>
<feature type="domain" description="PAC" evidence="6">
    <location>
        <begin position="288"/>
        <end position="340"/>
    </location>
</feature>
<dbReference type="Pfam" id="PF08447">
    <property type="entry name" value="PAS_3"/>
    <property type="match status" value="1"/>
</dbReference>
<evidence type="ECO:0000259" key="5">
    <source>
        <dbReference type="PROSITE" id="PS50109"/>
    </source>
</evidence>
<dbReference type="InterPro" id="IPR003661">
    <property type="entry name" value="HisK_dim/P_dom"/>
</dbReference>
<evidence type="ECO:0000256" key="4">
    <source>
        <dbReference type="SAM" id="Phobius"/>
    </source>
</evidence>
<evidence type="ECO:0000313" key="8">
    <source>
        <dbReference type="Proteomes" id="UP000019812"/>
    </source>
</evidence>
<dbReference type="InterPro" id="IPR036890">
    <property type="entry name" value="HATPase_C_sf"/>
</dbReference>
<dbReference type="InterPro" id="IPR036097">
    <property type="entry name" value="HisK_dim/P_sf"/>
</dbReference>
<comment type="catalytic activity">
    <reaction evidence="1">
        <text>ATP + protein L-histidine = ADP + protein N-phospho-L-histidine.</text>
        <dbReference type="EC" id="2.7.13.3"/>
    </reaction>
</comment>
<accession>A0A084XZ38</accession>
<keyword evidence="4" id="KW-0812">Transmembrane</keyword>
<name>A0A084XZ38_9PROT</name>
<dbReference type="PANTHER" id="PTHR43065">
    <property type="entry name" value="SENSOR HISTIDINE KINASE"/>
    <property type="match status" value="1"/>
</dbReference>
<dbReference type="InterPro" id="IPR000700">
    <property type="entry name" value="PAS-assoc_C"/>
</dbReference>
<dbReference type="SUPFAM" id="SSF55785">
    <property type="entry name" value="PYP-like sensor domain (PAS domain)"/>
    <property type="match status" value="1"/>
</dbReference>
<dbReference type="Gene3D" id="3.30.450.20">
    <property type="entry name" value="PAS domain"/>
    <property type="match status" value="1"/>
</dbReference>
<keyword evidence="3" id="KW-0597">Phosphoprotein</keyword>
<keyword evidence="4" id="KW-0472">Membrane</keyword>
<gene>
    <name evidence="7" type="primary">virA</name>
    <name evidence="7" type="ORF">CAPSK01_002847</name>
</gene>
<dbReference type="Pfam" id="PF02518">
    <property type="entry name" value="HATPase_c"/>
    <property type="match status" value="1"/>
</dbReference>
<dbReference type="InterPro" id="IPR000014">
    <property type="entry name" value="PAS"/>
</dbReference>
<dbReference type="Gene3D" id="2.10.70.100">
    <property type="match status" value="1"/>
</dbReference>
<evidence type="ECO:0000256" key="1">
    <source>
        <dbReference type="ARBA" id="ARBA00000085"/>
    </source>
</evidence>
<dbReference type="Pfam" id="PF00512">
    <property type="entry name" value="HisKA"/>
    <property type="match status" value="1"/>
</dbReference>
<dbReference type="EC" id="2.7.13.3" evidence="2"/>
<dbReference type="NCBIfam" id="TIGR00229">
    <property type="entry name" value="sensory_box"/>
    <property type="match status" value="1"/>
</dbReference>
<evidence type="ECO:0000256" key="2">
    <source>
        <dbReference type="ARBA" id="ARBA00012438"/>
    </source>
</evidence>
<dbReference type="SMART" id="SM00388">
    <property type="entry name" value="HisKA"/>
    <property type="match status" value="1"/>
</dbReference>
<dbReference type="PANTHER" id="PTHR43065:SF42">
    <property type="entry name" value="TWO-COMPONENT SENSOR PPRA"/>
    <property type="match status" value="1"/>
</dbReference>
<dbReference type="InterPro" id="IPR004358">
    <property type="entry name" value="Sig_transdc_His_kin-like_C"/>
</dbReference>
<dbReference type="SUPFAM" id="SSF47384">
    <property type="entry name" value="Homodimeric domain of signal transducing histidine kinase"/>
    <property type="match status" value="1"/>
</dbReference>
<evidence type="ECO:0000259" key="6">
    <source>
        <dbReference type="PROSITE" id="PS50113"/>
    </source>
</evidence>
<evidence type="ECO:0000256" key="3">
    <source>
        <dbReference type="ARBA" id="ARBA00022553"/>
    </source>
</evidence>
<dbReference type="GO" id="GO:0000155">
    <property type="term" value="F:phosphorelay sensor kinase activity"/>
    <property type="evidence" value="ECO:0007669"/>
    <property type="project" value="InterPro"/>
</dbReference>
<comment type="caution">
    <text evidence="7">The sequence shown here is derived from an EMBL/GenBank/DDBJ whole genome shotgun (WGS) entry which is preliminary data.</text>
</comment>
<keyword evidence="7" id="KW-0808">Transferase</keyword>
<dbReference type="CDD" id="cd00082">
    <property type="entry name" value="HisKA"/>
    <property type="match status" value="1"/>
</dbReference>
<dbReference type="Proteomes" id="UP000019812">
    <property type="component" value="Unassembled WGS sequence"/>
</dbReference>
<evidence type="ECO:0000313" key="7">
    <source>
        <dbReference type="EMBL" id="KFB67732.1"/>
    </source>
</evidence>
<dbReference type="EMBL" id="JDSS02000026">
    <property type="protein sequence ID" value="KFB67732.1"/>
    <property type="molecule type" value="Genomic_DNA"/>
</dbReference>
<dbReference type="InterPro" id="IPR001610">
    <property type="entry name" value="PAC"/>
</dbReference>
<sequence>MGAYRSRRYCLEWGLLTVALLLLGGPNAWSLLQQYRSVEQEEGDRLQVAARQLADLMVRHLPPDDFRALMALVRYAPDLRVSVQAGGERFEWVAARSDGGGWEAAGATTFLPSQHESGQTASLLSGVYDANGQELLVAVRALPAGSIDATLLVGVARPRATIHANWHRMATWHLGLFLATLLSSVFALSAVQRRQRRLDVLRAERHAEQRAAAERLRLATDLAGLGVWEYDPVGGRLHWDASIYALYGIDPAVAAVTTCKDWCKHILPEDLPAAEAALQASIRGRHQLRVDFRIRRGDGQIRMIRALAQPLFAIDGSPLSVIGINQDVTDRIEAERAQDELRNRLARAARMEILGTMAAGIVHDFNNILVAILGFSGLGRTVVRAAGVSGRVASYFEEIETAGERARDLVQQLLVFSRGGTLHVSVVSVADEARAVVDLLASSFPTGVTLSMHIDDDLPALDIDRSHLYRILVNLCLNARSAMTGPGEVRILAHRVSVDPVGVCASCHAEFAGEFVRVAVSDEGCGIPQAIHDRIFEPFFTTREPGMGAGMGLAVVHGLVHLYQGHVQMQSVPGQGSTLAILWPRSMWHAEAASEESPAGAAAD</sequence>
<dbReference type="InterPro" id="IPR005467">
    <property type="entry name" value="His_kinase_dom"/>
</dbReference>
<dbReference type="SMART" id="SM00086">
    <property type="entry name" value="PAC"/>
    <property type="match status" value="1"/>
</dbReference>